<dbReference type="PROSITE" id="PS51725">
    <property type="entry name" value="ABM"/>
    <property type="match status" value="1"/>
</dbReference>
<evidence type="ECO:0000256" key="1">
    <source>
        <dbReference type="SAM" id="SignalP"/>
    </source>
</evidence>
<dbReference type="PANTHER" id="PTHR37811:SF2">
    <property type="entry name" value="ABM DOMAIN-CONTAINING PROTEIN"/>
    <property type="match status" value="1"/>
</dbReference>
<dbReference type="Proteomes" id="UP000294847">
    <property type="component" value="Chromosome 6"/>
</dbReference>
<gene>
    <name evidence="3" type="ORF">PoMZ_05400</name>
</gene>
<dbReference type="Gene3D" id="3.30.70.100">
    <property type="match status" value="1"/>
</dbReference>
<dbReference type="Gene3D" id="3.50.30.30">
    <property type="match status" value="1"/>
</dbReference>
<reference evidence="3 4" key="1">
    <citation type="journal article" date="2019" name="Mol. Biol. Evol.">
        <title>Blast fungal genomes show frequent chromosomal changes, gene gains and losses, and effector gene turnover.</title>
        <authorList>
            <person name="Gomez Luciano L.B."/>
            <person name="Jason Tsai I."/>
            <person name="Chuma I."/>
            <person name="Tosa Y."/>
            <person name="Chen Y.H."/>
            <person name="Li J.Y."/>
            <person name="Li M.Y."/>
            <person name="Jade Lu M.Y."/>
            <person name="Nakayashiki H."/>
            <person name="Li W.H."/>
        </authorList>
    </citation>
    <scope>NUCLEOTIDE SEQUENCE [LARGE SCALE GENOMIC DNA]</scope>
    <source>
        <strain evidence="3">MZ5-1-6</strain>
    </source>
</reference>
<dbReference type="PANTHER" id="PTHR37811">
    <property type="entry name" value="BLL5343 PROTEIN"/>
    <property type="match status" value="1"/>
</dbReference>
<name>A0A4P7NN50_PYROR</name>
<dbReference type="AlphaFoldDB" id="A0A4P7NN50"/>
<organism evidence="3 4">
    <name type="scientific">Pyricularia oryzae</name>
    <name type="common">Rice blast fungus</name>
    <name type="synonym">Magnaporthe oryzae</name>
    <dbReference type="NCBI Taxonomy" id="318829"/>
    <lineage>
        <taxon>Eukaryota</taxon>
        <taxon>Fungi</taxon>
        <taxon>Dikarya</taxon>
        <taxon>Ascomycota</taxon>
        <taxon>Pezizomycotina</taxon>
        <taxon>Sordariomycetes</taxon>
        <taxon>Sordariomycetidae</taxon>
        <taxon>Magnaporthales</taxon>
        <taxon>Pyriculariaceae</taxon>
        <taxon>Pyricularia</taxon>
    </lineage>
</organism>
<dbReference type="InterPro" id="IPR052936">
    <property type="entry name" value="Jasmonate_Hydroxylase-like"/>
</dbReference>
<dbReference type="SUPFAM" id="SSF53187">
    <property type="entry name" value="Zn-dependent exopeptidases"/>
    <property type="match status" value="1"/>
</dbReference>
<dbReference type="InterPro" id="IPR011008">
    <property type="entry name" value="Dimeric_a/b-barrel"/>
</dbReference>
<feature type="signal peptide" evidence="1">
    <location>
        <begin position="1"/>
        <end position="17"/>
    </location>
</feature>
<feature type="domain" description="ABM" evidence="2">
    <location>
        <begin position="509"/>
        <end position="597"/>
    </location>
</feature>
<dbReference type="Pfam" id="PF03992">
    <property type="entry name" value="ABM"/>
    <property type="match status" value="1"/>
</dbReference>
<dbReference type="SUPFAM" id="SSF54909">
    <property type="entry name" value="Dimeric alpha+beta barrel"/>
    <property type="match status" value="1"/>
</dbReference>
<evidence type="ECO:0000313" key="4">
    <source>
        <dbReference type="Proteomes" id="UP000294847"/>
    </source>
</evidence>
<accession>A0A4P7NN50</accession>
<dbReference type="InterPro" id="IPR007138">
    <property type="entry name" value="ABM_dom"/>
</dbReference>
<evidence type="ECO:0000313" key="3">
    <source>
        <dbReference type="EMBL" id="QBZ63713.1"/>
    </source>
</evidence>
<keyword evidence="1" id="KW-0732">Signal</keyword>
<sequence>MALQLLAIFCMLTVAHTGTDKWLSSEVEYLASLGSRRTGSCAHNRLIDRIQGQLEILGLQVHTDVWTFDYEHVSSLNPGRLFINDQELRVSSTVPYSGHTEGVTAPLVAISGSTGETDWSPARDAIAVVNITNVPVDLNIIAPIWPGSPPWNQGPITAVPSVSANPVVARLSGAHQAGVKAAIYLWDGITDDLATGLYAPFNTDWLGTPAVFVSGVSADVVRAALAVNGTATVSLPGKLVPNTPTRNVWTMIPGKTHPNESVLLTTHTDGTNIVEENGHIPVLAYAKYLAEHPPRRTTVLGFITGHIHSAPFTETKRSTSRWMAEHPELWNGTCGMKAVFASCAEHLGAVAFAEDVAAGTYESTGRPEDEILYASTAELTALLRRQWRGADSKVTRVVDPNQGPVEQFGEGLPFFWAGIPEVSLITSPSWLLNEFSHLDDFDERQLIDLKSLERQVDSFVELWRTAMFAECNEELTLGMVDAEGLISEISDLGRLCHLLKVTSIKAIMFAVIFETRPQPSQFDTYLTIAKSLRPELANIDGFIENIRYKSMSRPGWILSLSFWRDEKSLVRWRTTAKHHMAQEKGRDGVLEDYHLRVGQVTASVRSNEVKRVETVDARERGDVTAVGAAKTVQLVRFQMDRGAGIDAAAGKLGLNPEEPRGLLAWDIMEAVLSPGDMILLASWETGSSSISIPGADSDEVQVLRDYGKYDRREAPQFYPPAS</sequence>
<protein>
    <recommendedName>
        <fullName evidence="2">ABM domain-containing protein</fullName>
    </recommendedName>
</protein>
<proteinExistence type="predicted"/>
<evidence type="ECO:0000259" key="2">
    <source>
        <dbReference type="PROSITE" id="PS51725"/>
    </source>
</evidence>
<dbReference type="Gene3D" id="3.40.630.10">
    <property type="entry name" value="Zn peptidases"/>
    <property type="match status" value="1"/>
</dbReference>
<dbReference type="EMBL" id="CP034209">
    <property type="protein sequence ID" value="QBZ63713.1"/>
    <property type="molecule type" value="Genomic_DNA"/>
</dbReference>
<feature type="chain" id="PRO_5020483780" description="ABM domain-containing protein" evidence="1">
    <location>
        <begin position="18"/>
        <end position="722"/>
    </location>
</feature>